<gene>
    <name evidence="5" type="primary">LOC110983166</name>
</gene>
<reference evidence="5" key="1">
    <citation type="submission" date="2025-08" db="UniProtKB">
        <authorList>
            <consortium name="RefSeq"/>
        </authorList>
    </citation>
    <scope>IDENTIFICATION</scope>
</reference>
<proteinExistence type="predicted"/>
<feature type="signal peptide" evidence="2">
    <location>
        <begin position="1"/>
        <end position="19"/>
    </location>
</feature>
<evidence type="ECO:0000259" key="3">
    <source>
        <dbReference type="PROSITE" id="PS50041"/>
    </source>
</evidence>
<keyword evidence="2" id="KW-0732">Signal</keyword>
<dbReference type="AlphaFoldDB" id="A0A8B7Z3C1"/>
<dbReference type="PROSITE" id="PS50041">
    <property type="entry name" value="C_TYPE_LECTIN_2"/>
    <property type="match status" value="1"/>
</dbReference>
<dbReference type="Pfam" id="PF00059">
    <property type="entry name" value="Lectin_C"/>
    <property type="match status" value="1"/>
</dbReference>
<dbReference type="GeneID" id="110983166"/>
<feature type="chain" id="PRO_5034466534" evidence="2">
    <location>
        <begin position="20"/>
        <end position="159"/>
    </location>
</feature>
<organism evidence="4 5">
    <name type="scientific">Acanthaster planci</name>
    <name type="common">Crown-of-thorns starfish</name>
    <dbReference type="NCBI Taxonomy" id="133434"/>
    <lineage>
        <taxon>Eukaryota</taxon>
        <taxon>Metazoa</taxon>
        <taxon>Echinodermata</taxon>
        <taxon>Eleutherozoa</taxon>
        <taxon>Asterozoa</taxon>
        <taxon>Asteroidea</taxon>
        <taxon>Valvatacea</taxon>
        <taxon>Valvatida</taxon>
        <taxon>Acanthasteridae</taxon>
        <taxon>Acanthaster</taxon>
    </lineage>
</organism>
<name>A0A8B7Z3C1_ACAPL</name>
<dbReference type="CDD" id="cd00037">
    <property type="entry name" value="CLECT"/>
    <property type="match status" value="1"/>
</dbReference>
<dbReference type="RefSeq" id="XP_022097861.1">
    <property type="nucleotide sequence ID" value="XM_022242169.1"/>
</dbReference>
<keyword evidence="4" id="KW-1185">Reference proteome</keyword>
<evidence type="ECO:0000256" key="2">
    <source>
        <dbReference type="SAM" id="SignalP"/>
    </source>
</evidence>
<dbReference type="InterPro" id="IPR018378">
    <property type="entry name" value="C-type_lectin_CS"/>
</dbReference>
<dbReference type="PROSITE" id="PS51257">
    <property type="entry name" value="PROKAR_LIPOPROTEIN"/>
    <property type="match status" value="1"/>
</dbReference>
<dbReference type="OMA" id="NQRRFEW"/>
<evidence type="ECO:0000313" key="5">
    <source>
        <dbReference type="RefSeq" id="XP_022097861.1"/>
    </source>
</evidence>
<evidence type="ECO:0000313" key="4">
    <source>
        <dbReference type="Proteomes" id="UP000694845"/>
    </source>
</evidence>
<dbReference type="PROSITE" id="PS00615">
    <property type="entry name" value="C_TYPE_LECTIN_1"/>
    <property type="match status" value="1"/>
</dbReference>
<accession>A0A8B7Z3C1</accession>
<dbReference type="Gene3D" id="3.10.100.10">
    <property type="entry name" value="Mannose-Binding Protein A, subunit A"/>
    <property type="match status" value="1"/>
</dbReference>
<dbReference type="InterPro" id="IPR016186">
    <property type="entry name" value="C-type_lectin-like/link_sf"/>
</dbReference>
<dbReference type="OrthoDB" id="6369810at2759"/>
<feature type="domain" description="C-type lectin" evidence="3">
    <location>
        <begin position="29"/>
        <end position="145"/>
    </location>
</feature>
<evidence type="ECO:0000256" key="1">
    <source>
        <dbReference type="ARBA" id="ARBA00023157"/>
    </source>
</evidence>
<dbReference type="SMART" id="SM00034">
    <property type="entry name" value="CLECT"/>
    <property type="match status" value="1"/>
</dbReference>
<dbReference type="InterPro" id="IPR001304">
    <property type="entry name" value="C-type_lectin-like"/>
</dbReference>
<dbReference type="PANTHER" id="PTHR22803">
    <property type="entry name" value="MANNOSE, PHOSPHOLIPASE, LECTIN RECEPTOR RELATED"/>
    <property type="match status" value="1"/>
</dbReference>
<keyword evidence="1" id="KW-1015">Disulfide bond</keyword>
<dbReference type="Proteomes" id="UP000694845">
    <property type="component" value="Unplaced"/>
</dbReference>
<sequence>MKGLLLIVAVLFFSGLSQACCPPYWSQFQGTRCYRYVGLSMTWFQAHEYCYNLRPGKSFLVTINKEEEAVHVHKIFEENGAHKHSYYWIGLRDFHKNQRRFEWDDGTPFTESSYSFWNPGEPNNYSDLDCVQVYRSNRRWYDYSCTAVRRPFICEMRRD</sequence>
<dbReference type="InterPro" id="IPR050111">
    <property type="entry name" value="C-type_lectin/snaclec_domain"/>
</dbReference>
<dbReference type="InterPro" id="IPR016187">
    <property type="entry name" value="CTDL_fold"/>
</dbReference>
<dbReference type="SUPFAM" id="SSF56436">
    <property type="entry name" value="C-type lectin-like"/>
    <property type="match status" value="1"/>
</dbReference>
<protein>
    <submittedName>
        <fullName evidence="5">Echinoidin-like</fullName>
    </submittedName>
</protein>
<dbReference type="KEGG" id="aplc:110983166"/>